<reference evidence="2 3" key="1">
    <citation type="submission" date="2023-03" db="EMBL/GenBank/DDBJ databases">
        <title>Genome sequence of Lichtheimia ornata CBS 291.66.</title>
        <authorList>
            <person name="Mohabir J.T."/>
            <person name="Shea T.P."/>
            <person name="Kurbessoian T."/>
            <person name="Berby B."/>
            <person name="Fontaine J."/>
            <person name="Livny J."/>
            <person name="Gnirke A."/>
            <person name="Stajich J.E."/>
            <person name="Cuomo C.A."/>
        </authorList>
    </citation>
    <scope>NUCLEOTIDE SEQUENCE [LARGE SCALE GENOMIC DNA]</scope>
    <source>
        <strain evidence="2">CBS 291.66</strain>
    </source>
</reference>
<feature type="compositionally biased region" description="Acidic residues" evidence="1">
    <location>
        <begin position="249"/>
        <end position="264"/>
    </location>
</feature>
<feature type="compositionally biased region" description="Low complexity" evidence="1">
    <location>
        <begin position="688"/>
        <end position="701"/>
    </location>
</feature>
<feature type="compositionally biased region" description="Polar residues" evidence="1">
    <location>
        <begin position="230"/>
        <end position="241"/>
    </location>
</feature>
<name>A0AAD7V499_9FUNG</name>
<feature type="region of interest" description="Disordered" evidence="1">
    <location>
        <begin position="549"/>
        <end position="724"/>
    </location>
</feature>
<evidence type="ECO:0008006" key="4">
    <source>
        <dbReference type="Google" id="ProtNLM"/>
    </source>
</evidence>
<proteinExistence type="predicted"/>
<gene>
    <name evidence="2" type="ORF">O0I10_005111</name>
</gene>
<evidence type="ECO:0000313" key="3">
    <source>
        <dbReference type="Proteomes" id="UP001234581"/>
    </source>
</evidence>
<feature type="compositionally biased region" description="Basic and acidic residues" evidence="1">
    <location>
        <begin position="271"/>
        <end position="293"/>
    </location>
</feature>
<dbReference type="AlphaFoldDB" id="A0AAD7V499"/>
<dbReference type="EMBL" id="JARTCD010000020">
    <property type="protein sequence ID" value="KAJ8659073.1"/>
    <property type="molecule type" value="Genomic_DNA"/>
</dbReference>
<feature type="region of interest" description="Disordered" evidence="1">
    <location>
        <begin position="209"/>
        <end position="336"/>
    </location>
</feature>
<dbReference type="Proteomes" id="UP001234581">
    <property type="component" value="Unassembled WGS sequence"/>
</dbReference>
<sequence>MSNTRMLHDTDKAARETIRLLSSLESVYKDLESCPGKRSRNSDYISYNAMHDSILPEGEDQNDSVKQGVDCVNVAIFTNAMWSNNGQYDEGIAIFFSLLVPKQLHDRDDVIDIFLDMVTIWAFAETRWPIGGKGIKEVISKMKERIEIVLKGEDSLLCQKIWKAFYARYEHQDPMPWDILEEMVNPKRLKSAWFEVLPTVLDAIDNKEEGDHQQQAEENGSDNDAIENGDGSTCSFGTTNEGLLKGEYLDEVDNDDDEEGEEENTINNNQHHHESDVPESREGEGNQQDEPHVEGQCPNEDSGNVESASLEDTHELQHREEDFHVERTPPQTTTEPVELHLTSLESGLQAHQDVVYDDDQPNDSNYNDDDSTGWDIQGSDYEYHDTTSPMKDDVPSKRYHYDHGQRISYMARHVNAASSASPLNFSMHLLSPMDAYTVIGSTQEEGGHSVNQQDNRATPNASHAGMKRPHYQEEDGDGDDQAETRYRREPSFVSKIFGDDDGNANANIEDINPIRPPSHSNARRSTTSARLIVSVPQFNMLGSLCNHINSNGPPPYDDNNVHTKTTTREDEEYERHASAPHHHDNDHRITNLDPNPHTRTDDDAVQHSDNEMENGNTSTTSQQRQTPRHGLAYTTHYGPELPDDATQIGERDDTASGGCGEPTRDDVTQQQAVSGFGNTTRQQDDHTANNLSSTNTSATASPVSQRRRRRLRRRLQDIGPTIASTRPRRNNVAYTFPPMGQTFRRWTTEEVNALDDGIKLYGKQWGRIIAEYSILRTSKTKEQAARKARYIAKQRKLKGLPLEHYEGCG</sequence>
<protein>
    <recommendedName>
        <fullName evidence="4">Myb-like domain-containing protein</fullName>
    </recommendedName>
</protein>
<feature type="compositionally biased region" description="Acidic residues" evidence="1">
    <location>
        <begin position="355"/>
        <end position="372"/>
    </location>
</feature>
<feature type="region of interest" description="Disordered" evidence="1">
    <location>
        <begin position="355"/>
        <end position="377"/>
    </location>
</feature>
<evidence type="ECO:0000256" key="1">
    <source>
        <dbReference type="SAM" id="MobiDB-lite"/>
    </source>
</evidence>
<dbReference type="GeneID" id="83212524"/>
<feature type="compositionally biased region" description="Polar residues" evidence="1">
    <location>
        <begin position="445"/>
        <end position="461"/>
    </location>
</feature>
<comment type="caution">
    <text evidence="2">The sequence shown here is derived from an EMBL/GenBank/DDBJ whole genome shotgun (WGS) entry which is preliminary data.</text>
</comment>
<feature type="region of interest" description="Disordered" evidence="1">
    <location>
        <begin position="445"/>
        <end position="526"/>
    </location>
</feature>
<keyword evidence="3" id="KW-1185">Reference proteome</keyword>
<accession>A0AAD7V499</accession>
<feature type="compositionally biased region" description="Basic and acidic residues" evidence="1">
    <location>
        <begin position="573"/>
        <end position="610"/>
    </location>
</feature>
<feature type="compositionally biased region" description="Basic and acidic residues" evidence="1">
    <location>
        <begin position="311"/>
        <end position="327"/>
    </location>
</feature>
<feature type="compositionally biased region" description="Polar residues" evidence="1">
    <location>
        <begin position="668"/>
        <end position="681"/>
    </location>
</feature>
<organism evidence="2 3">
    <name type="scientific">Lichtheimia ornata</name>
    <dbReference type="NCBI Taxonomy" id="688661"/>
    <lineage>
        <taxon>Eukaryota</taxon>
        <taxon>Fungi</taxon>
        <taxon>Fungi incertae sedis</taxon>
        <taxon>Mucoromycota</taxon>
        <taxon>Mucoromycotina</taxon>
        <taxon>Mucoromycetes</taxon>
        <taxon>Mucorales</taxon>
        <taxon>Lichtheimiaceae</taxon>
        <taxon>Lichtheimia</taxon>
    </lineage>
</organism>
<evidence type="ECO:0000313" key="2">
    <source>
        <dbReference type="EMBL" id="KAJ8659073.1"/>
    </source>
</evidence>
<dbReference type="RefSeq" id="XP_058343986.1">
    <property type="nucleotide sequence ID" value="XM_058485159.1"/>
</dbReference>